<feature type="domain" description="Glutamine amidotransferase type-2" evidence="3">
    <location>
        <begin position="2"/>
        <end position="91"/>
    </location>
</feature>
<dbReference type="EMBL" id="BMZZ01000007">
    <property type="protein sequence ID" value="GFZ75451.1"/>
    <property type="molecule type" value="Genomic_DNA"/>
</dbReference>
<proteinExistence type="predicted"/>
<dbReference type="InterPro" id="IPR017932">
    <property type="entry name" value="GATase_2_dom"/>
</dbReference>
<keyword evidence="1" id="KW-0547">Nucleotide-binding</keyword>
<comment type="caution">
    <text evidence="4">The sequence shown here is derived from an EMBL/GenBank/DDBJ whole genome shotgun (WGS) entry which is preliminary data.</text>
</comment>
<dbReference type="PROSITE" id="PS51278">
    <property type="entry name" value="GATASE_TYPE_2"/>
    <property type="match status" value="1"/>
</dbReference>
<dbReference type="SUPFAM" id="SSF56235">
    <property type="entry name" value="N-terminal nucleophile aminohydrolases (Ntn hydrolases)"/>
    <property type="match status" value="1"/>
</dbReference>
<dbReference type="PANTHER" id="PTHR11772">
    <property type="entry name" value="ASPARAGINE SYNTHETASE"/>
    <property type="match status" value="1"/>
</dbReference>
<evidence type="ECO:0000313" key="4">
    <source>
        <dbReference type="EMBL" id="GFZ75451.1"/>
    </source>
</evidence>
<organism evidence="4 5">
    <name type="scientific">Hydrangea phyllody phytoplasma</name>
    <dbReference type="NCBI Taxonomy" id="238673"/>
    <lineage>
        <taxon>Bacteria</taxon>
        <taxon>Bacillati</taxon>
        <taxon>Mycoplasmatota</taxon>
        <taxon>Mollicutes</taxon>
        <taxon>Acholeplasmatales</taxon>
        <taxon>Acholeplasmataceae</taxon>
        <taxon>Candidatus Phytoplasma</taxon>
        <taxon>16SrI (Aster yellows group)</taxon>
    </lineage>
</organism>
<dbReference type="InterPro" id="IPR050795">
    <property type="entry name" value="Asn_Synthetase"/>
</dbReference>
<gene>
    <name evidence="4" type="ORF">HPP_4090</name>
</gene>
<dbReference type="Proteomes" id="UP000677853">
    <property type="component" value="Unassembled WGS sequence"/>
</dbReference>
<reference evidence="4 5" key="1">
    <citation type="journal article" date="2021" name="J. Gen. Plant Pathol.">
        <title>Enrichment of phytoplasma genome DNA through a methyl-CpG binding domain-mediated method for efficient genome sequencing.</title>
        <authorList>
            <person name="Nijo T."/>
            <person name="Iwabuchi N."/>
            <person name="Tokuda R."/>
            <person name="Suzuki T."/>
            <person name="Matsumoto O."/>
            <person name="Miyazaki A."/>
            <person name="Maejima K."/>
            <person name="Oshima K."/>
            <person name="Namba S."/>
            <person name="Yamaji Y."/>
        </authorList>
    </citation>
    <scope>NUCLEOTIDE SEQUENCE [LARGE SCALE GENOMIC DNA]</scope>
    <source>
        <strain evidence="4 5">HP</strain>
    </source>
</reference>
<dbReference type="InterPro" id="IPR029055">
    <property type="entry name" value="Ntn_hydrolases_N"/>
</dbReference>
<keyword evidence="5" id="KW-1185">Reference proteome</keyword>
<evidence type="ECO:0000256" key="1">
    <source>
        <dbReference type="ARBA" id="ARBA00022741"/>
    </source>
</evidence>
<protein>
    <recommendedName>
        <fullName evidence="3">Glutamine amidotransferase type-2 domain-containing protein</fullName>
    </recommendedName>
</protein>
<keyword evidence="2" id="KW-0067">ATP-binding</keyword>
<name>A0ABQ1EJJ7_9MOLU</name>
<sequence>MCLIFGILNIKTDPQMLRDQALKLSSLMRHRGPDWSGIFASQKAILEHEKLSIVDVNAGAQPLYNKTKTLVLAVNGEIYNHLELRQQYKDK</sequence>
<evidence type="ECO:0000256" key="2">
    <source>
        <dbReference type="ARBA" id="ARBA00022840"/>
    </source>
</evidence>
<dbReference type="Pfam" id="PF13522">
    <property type="entry name" value="GATase_6"/>
    <property type="match status" value="1"/>
</dbReference>
<dbReference type="Gene3D" id="3.60.20.10">
    <property type="entry name" value="Glutamine Phosphoribosylpyrophosphate, subunit 1, domain 1"/>
    <property type="match status" value="1"/>
</dbReference>
<evidence type="ECO:0000259" key="3">
    <source>
        <dbReference type="PROSITE" id="PS51278"/>
    </source>
</evidence>
<accession>A0ABQ1EJJ7</accession>
<evidence type="ECO:0000313" key="5">
    <source>
        <dbReference type="Proteomes" id="UP000677853"/>
    </source>
</evidence>
<dbReference type="PANTHER" id="PTHR11772:SF2">
    <property type="entry name" value="ASPARAGINE SYNTHETASE [GLUTAMINE-HYDROLYZING]"/>
    <property type="match status" value="1"/>
</dbReference>